<sequence>MFFVDLRRLILLLATASSLLTMGYTLYGAYSAERSLLIEQALEKNRAYALKLASSTDAFIANLQQQLRYSANELSRSLNQGNEPMLRDEVRRLKEQNNSFNSVLILNTEGRVLANAPKI</sequence>
<proteinExistence type="predicted"/>
<organism evidence="1 2">
    <name type="scientific">Alcaligenes phenolicus</name>
    <dbReference type="NCBI Taxonomy" id="232846"/>
    <lineage>
        <taxon>Bacteria</taxon>
        <taxon>Pseudomonadati</taxon>
        <taxon>Pseudomonadota</taxon>
        <taxon>Betaproteobacteria</taxon>
        <taxon>Burkholderiales</taxon>
        <taxon>Alcaligenaceae</taxon>
        <taxon>Alcaligenes</taxon>
    </lineage>
</organism>
<dbReference type="AlphaFoldDB" id="A0AAW5VYU8"/>
<gene>
    <name evidence="1" type="ORF">OSH02_07320</name>
</gene>
<accession>A0AAW5VYU8</accession>
<name>A0AAW5VYU8_9BURK</name>
<dbReference type="Gene3D" id="3.30.450.20">
    <property type="entry name" value="PAS domain"/>
    <property type="match status" value="1"/>
</dbReference>
<dbReference type="RefSeq" id="WP_266140679.1">
    <property type="nucleotide sequence ID" value="NZ_JAPKNB010000004.1"/>
</dbReference>
<reference evidence="1" key="1">
    <citation type="submission" date="2022-11" db="EMBL/GenBank/DDBJ databases">
        <title>Biodiversity and phylogenetic relationships of bacteria.</title>
        <authorList>
            <person name="Machado R.A.R."/>
            <person name="Bhat A."/>
            <person name="Loulou A."/>
            <person name="Kallel S."/>
        </authorList>
    </citation>
    <scope>NUCLEOTIDE SEQUENCE</scope>
    <source>
        <strain evidence="1">DSM 16503</strain>
    </source>
</reference>
<protein>
    <submittedName>
        <fullName evidence="1">Diguanylate cyclase</fullName>
    </submittedName>
</protein>
<comment type="caution">
    <text evidence="1">The sequence shown here is derived from an EMBL/GenBank/DDBJ whole genome shotgun (WGS) entry which is preliminary data.</text>
</comment>
<evidence type="ECO:0000313" key="2">
    <source>
        <dbReference type="Proteomes" id="UP001208074"/>
    </source>
</evidence>
<dbReference type="Proteomes" id="UP001208074">
    <property type="component" value="Unassembled WGS sequence"/>
</dbReference>
<evidence type="ECO:0000313" key="1">
    <source>
        <dbReference type="EMBL" id="MCX5565164.1"/>
    </source>
</evidence>
<dbReference type="EMBL" id="JAPKNB010000004">
    <property type="protein sequence ID" value="MCX5565164.1"/>
    <property type="molecule type" value="Genomic_DNA"/>
</dbReference>